<feature type="domain" description="Solute-binding protein family 3/N-terminal" evidence="3">
    <location>
        <begin position="8"/>
        <end position="171"/>
    </location>
</feature>
<evidence type="ECO:0000256" key="2">
    <source>
        <dbReference type="SAM" id="SignalP"/>
    </source>
</evidence>
<dbReference type="PROSITE" id="PS51257">
    <property type="entry name" value="PROKAR_LIPOPROTEIN"/>
    <property type="match status" value="1"/>
</dbReference>
<dbReference type="Gene3D" id="3.40.190.10">
    <property type="entry name" value="Periplasmic binding protein-like II"/>
    <property type="match status" value="3"/>
</dbReference>
<feature type="chain" id="PRO_5041421702" description="Solute-binding protein family 3/N-terminal domain-containing protein" evidence="2">
    <location>
        <begin position="22"/>
        <end position="281"/>
    </location>
</feature>
<sequence length="281" mass="29496">MKKISRRSVLVAAGMSVVALALTACGSSSTASSSAASGSADAQAITALEDLKGKTVGVQLGTTGDLYMSGEVGGELDIAAVEQYNKAGDAVQALLSNKIDAVCIDDQVAKKFVEANADKLTILDTAYAVEDYAACVSKDRPELTSALNKAIAELKTDGTLDAILDKYINKTEGAAGYVTPDGTEYPNGTLIMATNATFEPYEYIENGAVIGIDAEFAKAICDKLGYELKIEDMEFDSIIPAVQSGKADFGMAGMTVTEERLQNIDFTDSYCTGVQSIIVLK</sequence>
<feature type="signal peptide" evidence="2">
    <location>
        <begin position="1"/>
        <end position="21"/>
    </location>
</feature>
<dbReference type="Pfam" id="PF00497">
    <property type="entry name" value="SBP_bac_3"/>
    <property type="match status" value="1"/>
</dbReference>
<gene>
    <name evidence="4" type="ORF">JCM17207_24260</name>
</gene>
<organism evidence="4 5">
    <name type="scientific">Faecalibacterium gallinarum</name>
    <dbReference type="NCBI Taxonomy" id="2903556"/>
    <lineage>
        <taxon>Bacteria</taxon>
        <taxon>Bacillati</taxon>
        <taxon>Bacillota</taxon>
        <taxon>Clostridia</taxon>
        <taxon>Eubacteriales</taxon>
        <taxon>Oscillospiraceae</taxon>
        <taxon>Faecalibacterium</taxon>
    </lineage>
</organism>
<dbReference type="InterPro" id="IPR006311">
    <property type="entry name" value="TAT_signal"/>
</dbReference>
<name>A0AA37J0H1_9FIRM</name>
<accession>A0AA37J0H1</accession>
<dbReference type="EMBL" id="BQKV01000108">
    <property type="protein sequence ID" value="GJN65801.1"/>
    <property type="molecule type" value="Genomic_DNA"/>
</dbReference>
<evidence type="ECO:0000313" key="5">
    <source>
        <dbReference type="Proteomes" id="UP001055185"/>
    </source>
</evidence>
<reference evidence="4" key="1">
    <citation type="journal article" date="2022" name="Int. J. Syst. Evol. Microbiol.">
        <title>Genome-based, phenotypic and chemotaxonomic classification of Faecalibacterium strains: proposal of three novel species Faecalibacterium duncaniae sp. nov., Faecalibacterium hattorii sp. nov. and Faecalibacterium gallinarum sp. nov. .</title>
        <authorList>
            <person name="Sakamoto M."/>
            <person name="Sakurai N."/>
            <person name="Tanno H."/>
            <person name="Iino T."/>
            <person name="Ohkuma M."/>
            <person name="Endo A."/>
        </authorList>
    </citation>
    <scope>NUCLEOTIDE SEQUENCE</scope>
    <source>
        <strain evidence="4">JCM 17207</strain>
    </source>
</reference>
<evidence type="ECO:0000313" key="4">
    <source>
        <dbReference type="EMBL" id="GJN65801.1"/>
    </source>
</evidence>
<dbReference type="InterPro" id="IPR001638">
    <property type="entry name" value="Solute-binding_3/MltF_N"/>
</dbReference>
<evidence type="ECO:0000259" key="3">
    <source>
        <dbReference type="SMART" id="SM00062"/>
    </source>
</evidence>
<dbReference type="PANTHER" id="PTHR35936">
    <property type="entry name" value="MEMBRANE-BOUND LYTIC MUREIN TRANSGLYCOSYLASE F"/>
    <property type="match status" value="1"/>
</dbReference>
<dbReference type="SMART" id="SM00062">
    <property type="entry name" value="PBPb"/>
    <property type="match status" value="1"/>
</dbReference>
<dbReference type="PROSITE" id="PS51318">
    <property type="entry name" value="TAT"/>
    <property type="match status" value="1"/>
</dbReference>
<dbReference type="SUPFAM" id="SSF53850">
    <property type="entry name" value="Periplasmic binding protein-like II"/>
    <property type="match status" value="2"/>
</dbReference>
<proteinExistence type="predicted"/>
<protein>
    <recommendedName>
        <fullName evidence="3">Solute-binding protein family 3/N-terminal domain-containing protein</fullName>
    </recommendedName>
</protein>
<dbReference type="Proteomes" id="UP001055185">
    <property type="component" value="Unassembled WGS sequence"/>
</dbReference>
<evidence type="ECO:0000256" key="1">
    <source>
        <dbReference type="ARBA" id="ARBA00022729"/>
    </source>
</evidence>
<dbReference type="PANTHER" id="PTHR35936:SF17">
    <property type="entry name" value="ARGININE-BINDING EXTRACELLULAR PROTEIN ARTP"/>
    <property type="match status" value="1"/>
</dbReference>
<dbReference type="Pfam" id="PF12974">
    <property type="entry name" value="Phosphonate-bd"/>
    <property type="match status" value="1"/>
</dbReference>
<keyword evidence="5" id="KW-1185">Reference proteome</keyword>
<keyword evidence="1 2" id="KW-0732">Signal</keyword>
<comment type="caution">
    <text evidence="4">The sequence shown here is derived from an EMBL/GenBank/DDBJ whole genome shotgun (WGS) entry which is preliminary data.</text>
</comment>
<dbReference type="RefSeq" id="WP_238318010.1">
    <property type="nucleotide sequence ID" value="NZ_BQKV01000108.1"/>
</dbReference>
<dbReference type="AlphaFoldDB" id="A0AA37J0H1"/>